<dbReference type="KEGG" id="scu:SCE1572_19200"/>
<sequence length="30" mass="3193">MVVETSRCPASSLIAITGAPRIARCEQGKF</sequence>
<evidence type="ECO:0000313" key="2">
    <source>
        <dbReference type="Proteomes" id="UP000014803"/>
    </source>
</evidence>
<evidence type="ECO:0000313" key="1">
    <source>
        <dbReference type="EMBL" id="AGP36428.1"/>
    </source>
</evidence>
<protein>
    <submittedName>
        <fullName evidence="1">Uncharacterized protein</fullName>
    </submittedName>
</protein>
<name>S4Y0J5_SORCE</name>
<gene>
    <name evidence="1" type="ORF">SCE1572_19200</name>
</gene>
<dbReference type="AlphaFoldDB" id="S4Y0J5"/>
<proteinExistence type="predicted"/>
<dbReference type="Proteomes" id="UP000014803">
    <property type="component" value="Chromosome"/>
</dbReference>
<organism evidence="1 2">
    <name type="scientific">Sorangium cellulosum So0157-2</name>
    <dbReference type="NCBI Taxonomy" id="1254432"/>
    <lineage>
        <taxon>Bacteria</taxon>
        <taxon>Pseudomonadati</taxon>
        <taxon>Myxococcota</taxon>
        <taxon>Polyangia</taxon>
        <taxon>Polyangiales</taxon>
        <taxon>Polyangiaceae</taxon>
        <taxon>Sorangium</taxon>
    </lineage>
</organism>
<dbReference type="EMBL" id="CP003969">
    <property type="protein sequence ID" value="AGP36428.1"/>
    <property type="molecule type" value="Genomic_DNA"/>
</dbReference>
<reference evidence="1 2" key="1">
    <citation type="journal article" date="2013" name="Sci. Rep.">
        <title>Extraordinary expansion of a Sorangium cellulosum genome from an alkaline milieu.</title>
        <authorList>
            <person name="Han K."/>
            <person name="Li Z.F."/>
            <person name="Peng R."/>
            <person name="Zhu L.P."/>
            <person name="Zhou T."/>
            <person name="Wang L.G."/>
            <person name="Li S.G."/>
            <person name="Zhang X.B."/>
            <person name="Hu W."/>
            <person name="Wu Z.H."/>
            <person name="Qin N."/>
            <person name="Li Y.Z."/>
        </authorList>
    </citation>
    <scope>NUCLEOTIDE SEQUENCE [LARGE SCALE GENOMIC DNA]</scope>
    <source>
        <strain evidence="1 2">So0157-2</strain>
    </source>
</reference>
<accession>S4Y0J5</accession>
<dbReference type="HOGENOM" id="CLU_3405503_0_0_7"/>